<organism evidence="1">
    <name type="scientific">Nitrososphaera viennensis</name>
    <dbReference type="NCBI Taxonomy" id="1034015"/>
    <lineage>
        <taxon>Archaea</taxon>
        <taxon>Nitrososphaerota</taxon>
        <taxon>Nitrososphaeria</taxon>
        <taxon>Nitrososphaerales</taxon>
        <taxon>Nitrososphaeraceae</taxon>
        <taxon>Nitrososphaera</taxon>
    </lineage>
</organism>
<dbReference type="RefSeq" id="WP_144239751.1">
    <property type="nucleotide sequence ID" value="NZ_CP103305.1"/>
</dbReference>
<dbReference type="GeneID" id="74948014"/>
<sequence>MGGALGTTAFSALMDDFRANVAQNRDALLAMAKRNPHMAYQKVNELALFVGSRHRVNLQLHFPVPAKVADVDSYGTENVGIVVDKFRRTFPVPRETVKQKAAEILGPGAKALDAYMYEGKEGVKVVMAAEGRIEVLPGSVHLWCRVDNERVKKYADWLMENVYFVSATG</sequence>
<protein>
    <submittedName>
        <fullName evidence="1">Uncharacterized protein</fullName>
    </submittedName>
</protein>
<gene>
    <name evidence="1" type="ORF">NWT39_13705</name>
</gene>
<dbReference type="AlphaFoldDB" id="A0A977IDV4"/>
<evidence type="ECO:0000313" key="1">
    <source>
        <dbReference type="EMBL" id="UVS68948.1"/>
    </source>
</evidence>
<accession>A0A977IDV4</accession>
<proteinExistence type="predicted"/>
<name>A0A977IDV4_9ARCH</name>
<dbReference type="EMBL" id="CP103305">
    <property type="protein sequence ID" value="UVS68948.1"/>
    <property type="molecule type" value="Genomic_DNA"/>
</dbReference>
<dbReference type="Proteomes" id="UP001059771">
    <property type="component" value="Chromosome"/>
</dbReference>
<reference evidence="1" key="1">
    <citation type="submission" date="2022-08" db="EMBL/GenBank/DDBJ databases">
        <title>Dynamic responses of ammonia-oxidizing microbial communities induced by reactive oxygen species (ROS) in fluctuating redox aquifers.</title>
        <authorList>
            <person name="Wang P."/>
            <person name="Wang H."/>
        </authorList>
    </citation>
    <scope>NUCLEOTIDE SEQUENCE</scope>
    <source>
        <strain evidence="1">PLX03</strain>
    </source>
</reference>